<dbReference type="AlphaFoldDB" id="A0A085N5X0"/>
<accession>A0A085N5X0</accession>
<dbReference type="Proteomes" id="UP000030764">
    <property type="component" value="Unassembled WGS sequence"/>
</dbReference>
<evidence type="ECO:0000313" key="2">
    <source>
        <dbReference type="EMBL" id="KFD57578.1"/>
    </source>
</evidence>
<name>A0A085N5X0_9BILA</name>
<dbReference type="EMBL" id="KL363188">
    <property type="protein sequence ID" value="KFD57578.1"/>
    <property type="molecule type" value="Genomic_DNA"/>
</dbReference>
<reference evidence="3 4" key="1">
    <citation type="journal article" date="2014" name="Nat. Genet.">
        <title>Genome and transcriptome of the porcine whipworm Trichuris suis.</title>
        <authorList>
            <person name="Jex A.R."/>
            <person name="Nejsum P."/>
            <person name="Schwarz E.M."/>
            <person name="Hu L."/>
            <person name="Young N.D."/>
            <person name="Hall R.S."/>
            <person name="Korhonen P.K."/>
            <person name="Liao S."/>
            <person name="Thamsborg S."/>
            <person name="Xia J."/>
            <person name="Xu P."/>
            <person name="Wang S."/>
            <person name="Scheerlinck J.P."/>
            <person name="Hofmann A."/>
            <person name="Sternberg P.W."/>
            <person name="Wang J."/>
            <person name="Gasser R.B."/>
        </authorList>
    </citation>
    <scope>NUCLEOTIDE SEQUENCE [LARGE SCALE GENOMIC DNA]</scope>
    <source>
        <strain evidence="3">DCEP-RM93F</strain>
        <strain evidence="2">DCEP-RM93M</strain>
    </source>
</reference>
<proteinExistence type="predicted"/>
<evidence type="ECO:0000256" key="1">
    <source>
        <dbReference type="SAM" id="MobiDB-lite"/>
    </source>
</evidence>
<keyword evidence="4" id="KW-1185">Reference proteome</keyword>
<feature type="compositionally biased region" description="Polar residues" evidence="1">
    <location>
        <begin position="57"/>
        <end position="71"/>
    </location>
</feature>
<dbReference type="EMBL" id="KL367549">
    <property type="protein sequence ID" value="KFD64866.1"/>
    <property type="molecule type" value="Genomic_DNA"/>
</dbReference>
<dbReference type="Proteomes" id="UP000030758">
    <property type="component" value="Unassembled WGS sequence"/>
</dbReference>
<evidence type="ECO:0000313" key="3">
    <source>
        <dbReference type="EMBL" id="KFD64866.1"/>
    </source>
</evidence>
<organism evidence="3">
    <name type="scientific">Trichuris suis</name>
    <name type="common">pig whipworm</name>
    <dbReference type="NCBI Taxonomy" id="68888"/>
    <lineage>
        <taxon>Eukaryota</taxon>
        <taxon>Metazoa</taxon>
        <taxon>Ecdysozoa</taxon>
        <taxon>Nematoda</taxon>
        <taxon>Enoplea</taxon>
        <taxon>Dorylaimia</taxon>
        <taxon>Trichinellida</taxon>
        <taxon>Trichuridae</taxon>
        <taxon>Trichuris</taxon>
    </lineage>
</organism>
<protein>
    <submittedName>
        <fullName evidence="3">Uncharacterized protein</fullName>
    </submittedName>
</protein>
<evidence type="ECO:0000313" key="4">
    <source>
        <dbReference type="Proteomes" id="UP000030764"/>
    </source>
</evidence>
<sequence>MKQAPISVSKTVANLRNRTQDAAWYDEHLMHIEAANRNAYSAGPFRTAKSGVKHPNRNATQTGRIYATTTRDGGGGGVGVPFRDRTSNPYGVR</sequence>
<gene>
    <name evidence="2" type="ORF">M513_01681</name>
    <name evidence="3" type="ORF">M514_01681</name>
</gene>
<feature type="region of interest" description="Disordered" evidence="1">
    <location>
        <begin position="47"/>
        <end position="93"/>
    </location>
</feature>